<dbReference type="PANTHER" id="PTHR43163">
    <property type="entry name" value="DIPEPTIDE TRANSPORT SYSTEM PERMEASE PROTEIN DPPB-RELATED"/>
    <property type="match status" value="1"/>
</dbReference>
<feature type="transmembrane region" description="Helical" evidence="7">
    <location>
        <begin position="20"/>
        <end position="45"/>
    </location>
</feature>
<keyword evidence="6 7" id="KW-0472">Membrane</keyword>
<dbReference type="InterPro" id="IPR000515">
    <property type="entry name" value="MetI-like"/>
</dbReference>
<organism evidence="9 10">
    <name type="scientific">Rugosimonospora acidiphila</name>
    <dbReference type="NCBI Taxonomy" id="556531"/>
    <lineage>
        <taxon>Bacteria</taxon>
        <taxon>Bacillati</taxon>
        <taxon>Actinomycetota</taxon>
        <taxon>Actinomycetes</taxon>
        <taxon>Micromonosporales</taxon>
        <taxon>Micromonosporaceae</taxon>
        <taxon>Rugosimonospora</taxon>
    </lineage>
</organism>
<dbReference type="SUPFAM" id="SSF161098">
    <property type="entry name" value="MetI-like"/>
    <property type="match status" value="1"/>
</dbReference>
<dbReference type="EMBL" id="BAABJQ010000028">
    <property type="protein sequence ID" value="GAA5197143.1"/>
    <property type="molecule type" value="Genomic_DNA"/>
</dbReference>
<keyword evidence="2 7" id="KW-0813">Transport</keyword>
<comment type="subcellular location">
    <subcellularLocation>
        <location evidence="1 7">Cell membrane</location>
        <topology evidence="1 7">Multi-pass membrane protein</topology>
    </subcellularLocation>
</comment>
<feature type="transmembrane region" description="Helical" evidence="7">
    <location>
        <begin position="131"/>
        <end position="156"/>
    </location>
</feature>
<dbReference type="PROSITE" id="PS50928">
    <property type="entry name" value="ABC_TM1"/>
    <property type="match status" value="1"/>
</dbReference>
<sequence>MRGRVSRTARHGAAAVIRYLIRRLVTSVVLLIIVSIVTFGIFFLIPKLTGTDPARLFAGKVTDPSAIEGIRIKLGFNKPIWVQYADFFKGLFVGRDYANGPDVTHCAAPCFGYSFRTDQEVWPLLLNRVPVTASLAAGAAILWLVGGTLAGVISALRRRTFIDRTVMFVALGGVSLPVYFTGLVAQLVFVHKVHWFPGGQYINFADDPGGWALKLIPAWVTLALLYAATYARLTRATMLETLGEDYIRTARAKGLRETSVIAKHAMRAVLTPIVTVFGLDLGGLLGGAILTETVFSLPGLGLLAITAIRQLDLPVIMGVTLFAAFFIILANLIVDMLYAVIDPRVRLG</sequence>
<dbReference type="Proteomes" id="UP001501570">
    <property type="component" value="Unassembled WGS sequence"/>
</dbReference>
<dbReference type="CDD" id="cd06261">
    <property type="entry name" value="TM_PBP2"/>
    <property type="match status" value="1"/>
</dbReference>
<evidence type="ECO:0000256" key="5">
    <source>
        <dbReference type="ARBA" id="ARBA00022989"/>
    </source>
</evidence>
<evidence type="ECO:0000256" key="7">
    <source>
        <dbReference type="RuleBase" id="RU363032"/>
    </source>
</evidence>
<dbReference type="Gene3D" id="1.10.3720.10">
    <property type="entry name" value="MetI-like"/>
    <property type="match status" value="1"/>
</dbReference>
<evidence type="ECO:0000313" key="9">
    <source>
        <dbReference type="EMBL" id="GAA5197143.1"/>
    </source>
</evidence>
<keyword evidence="3" id="KW-1003">Cell membrane</keyword>
<feature type="transmembrane region" description="Helical" evidence="7">
    <location>
        <begin position="315"/>
        <end position="341"/>
    </location>
</feature>
<feature type="transmembrane region" description="Helical" evidence="7">
    <location>
        <begin position="168"/>
        <end position="191"/>
    </location>
</feature>
<dbReference type="Pfam" id="PF00528">
    <property type="entry name" value="BPD_transp_1"/>
    <property type="match status" value="1"/>
</dbReference>
<comment type="similarity">
    <text evidence="7">Belongs to the binding-protein-dependent transport system permease family.</text>
</comment>
<gene>
    <name evidence="9" type="ORF">GCM10023322_67750</name>
</gene>
<protein>
    <submittedName>
        <fullName evidence="9">ABC transporter permease</fullName>
    </submittedName>
</protein>
<evidence type="ECO:0000259" key="8">
    <source>
        <dbReference type="PROSITE" id="PS50928"/>
    </source>
</evidence>
<feature type="transmembrane region" description="Helical" evidence="7">
    <location>
        <begin position="273"/>
        <end position="295"/>
    </location>
</feature>
<evidence type="ECO:0000256" key="6">
    <source>
        <dbReference type="ARBA" id="ARBA00023136"/>
    </source>
</evidence>
<proteinExistence type="inferred from homology"/>
<evidence type="ECO:0000256" key="1">
    <source>
        <dbReference type="ARBA" id="ARBA00004651"/>
    </source>
</evidence>
<dbReference type="PANTHER" id="PTHR43163:SF6">
    <property type="entry name" value="DIPEPTIDE TRANSPORT SYSTEM PERMEASE PROTEIN DPPB-RELATED"/>
    <property type="match status" value="1"/>
</dbReference>
<feature type="transmembrane region" description="Helical" evidence="7">
    <location>
        <begin position="211"/>
        <end position="231"/>
    </location>
</feature>
<name>A0ABP9SL41_9ACTN</name>
<dbReference type="InterPro" id="IPR045621">
    <property type="entry name" value="BPD_transp_1_N"/>
</dbReference>
<dbReference type="InterPro" id="IPR035906">
    <property type="entry name" value="MetI-like_sf"/>
</dbReference>
<evidence type="ECO:0000313" key="10">
    <source>
        <dbReference type="Proteomes" id="UP001501570"/>
    </source>
</evidence>
<accession>A0ABP9SL41</accession>
<evidence type="ECO:0000256" key="4">
    <source>
        <dbReference type="ARBA" id="ARBA00022692"/>
    </source>
</evidence>
<evidence type="ECO:0000256" key="3">
    <source>
        <dbReference type="ARBA" id="ARBA00022475"/>
    </source>
</evidence>
<reference evidence="10" key="1">
    <citation type="journal article" date="2019" name="Int. J. Syst. Evol. Microbiol.">
        <title>The Global Catalogue of Microorganisms (GCM) 10K type strain sequencing project: providing services to taxonomists for standard genome sequencing and annotation.</title>
        <authorList>
            <consortium name="The Broad Institute Genomics Platform"/>
            <consortium name="The Broad Institute Genome Sequencing Center for Infectious Disease"/>
            <person name="Wu L."/>
            <person name="Ma J."/>
        </authorList>
    </citation>
    <scope>NUCLEOTIDE SEQUENCE [LARGE SCALE GENOMIC DNA]</scope>
    <source>
        <strain evidence="10">JCM 18304</strain>
    </source>
</reference>
<evidence type="ECO:0000256" key="2">
    <source>
        <dbReference type="ARBA" id="ARBA00022448"/>
    </source>
</evidence>
<dbReference type="Pfam" id="PF19300">
    <property type="entry name" value="BPD_transp_1_N"/>
    <property type="match status" value="1"/>
</dbReference>
<feature type="domain" description="ABC transmembrane type-1" evidence="8">
    <location>
        <begin position="129"/>
        <end position="338"/>
    </location>
</feature>
<keyword evidence="4 7" id="KW-0812">Transmembrane</keyword>
<keyword evidence="10" id="KW-1185">Reference proteome</keyword>
<comment type="caution">
    <text evidence="9">The sequence shown here is derived from an EMBL/GenBank/DDBJ whole genome shotgun (WGS) entry which is preliminary data.</text>
</comment>
<keyword evidence="5 7" id="KW-1133">Transmembrane helix</keyword>